<dbReference type="EMBL" id="QPMK01000005">
    <property type="protein sequence ID" value="RDD66612.1"/>
    <property type="molecule type" value="Genomic_DNA"/>
</dbReference>
<gene>
    <name evidence="1" type="ORF">DU478_09220</name>
</gene>
<reference evidence="1 2" key="1">
    <citation type="submission" date="2018-07" db="EMBL/GenBank/DDBJ databases">
        <title>Thalassococcus profundi sp. nov., a marine bacterium isolated from deep seawater of Okinawa Trough.</title>
        <authorList>
            <person name="Yu M."/>
        </authorList>
    </citation>
    <scope>NUCLEOTIDE SEQUENCE [LARGE SCALE GENOMIC DNA]</scope>
    <source>
        <strain evidence="1 2">WRAS1</strain>
    </source>
</reference>
<sequence length="397" mass="43025">MICTQIRDNLRLNTLLKNFQKLLLEVPTLEKIFSRSFFASSVISAFGFISSAAASEPADIDYLSCGEIACAYFYQGEGVNHLQLIMHVWPKGGGLNSDDVTIILDFPNDPNGTSSIYIGNTLVEYYGPGVDLSMPEQHGDKIFDMGIYLAEGLQIALNNPETADFGWWPSQSIINELVEQSADQIPQQFSAWDDTNPPFPPDENGTGGGHSENAVGVLLGEELCVGIECFDTEDDQNLSLAAQVRPQQRADALRERTAPLLLPGNQRSAGNVNRLRAQQNSVASEGTCGGIALANAVAQQGLEGCYDKCDTCIEQNVATAQAIQNANAELHCMKFASSSVLLSAVATEAIALLGAATIYTELHEYCMKNAITSLAGFKATQRLQCRSTCRYLFELSQ</sequence>
<accession>A0A369TP32</accession>
<name>A0A369TP32_9RHOB</name>
<keyword evidence="2" id="KW-1185">Reference proteome</keyword>
<proteinExistence type="predicted"/>
<organism evidence="1 2">
    <name type="scientific">Thalassococcus profundi</name>
    <dbReference type="NCBI Taxonomy" id="2282382"/>
    <lineage>
        <taxon>Bacteria</taxon>
        <taxon>Pseudomonadati</taxon>
        <taxon>Pseudomonadota</taxon>
        <taxon>Alphaproteobacteria</taxon>
        <taxon>Rhodobacterales</taxon>
        <taxon>Roseobacteraceae</taxon>
        <taxon>Thalassococcus</taxon>
    </lineage>
</organism>
<comment type="caution">
    <text evidence="1">The sequence shown here is derived from an EMBL/GenBank/DDBJ whole genome shotgun (WGS) entry which is preliminary data.</text>
</comment>
<protein>
    <submittedName>
        <fullName evidence="1">Uncharacterized protein</fullName>
    </submittedName>
</protein>
<evidence type="ECO:0000313" key="2">
    <source>
        <dbReference type="Proteomes" id="UP000253977"/>
    </source>
</evidence>
<evidence type="ECO:0000313" key="1">
    <source>
        <dbReference type="EMBL" id="RDD66612.1"/>
    </source>
</evidence>
<dbReference type="Proteomes" id="UP000253977">
    <property type="component" value="Unassembled WGS sequence"/>
</dbReference>
<dbReference type="AlphaFoldDB" id="A0A369TP32"/>